<dbReference type="RefSeq" id="WP_305884605.1">
    <property type="nucleotide sequence ID" value="NZ_JAMYXC010000257.1"/>
</dbReference>
<feature type="non-terminal residue" evidence="2">
    <location>
        <position position="1"/>
    </location>
</feature>
<evidence type="ECO:0000313" key="2">
    <source>
        <dbReference type="EMBL" id="MCP1170025.1"/>
    </source>
</evidence>
<dbReference type="InterPro" id="IPR037171">
    <property type="entry name" value="NagB/RpiA_transferase-like"/>
</dbReference>
<gene>
    <name evidence="2" type="ORF">NHG85_16075</name>
</gene>
<keyword evidence="3" id="KW-1185">Reference proteome</keyword>
<dbReference type="InterPro" id="IPR007324">
    <property type="entry name" value="Sugar-bd_dom_put"/>
</dbReference>
<dbReference type="Gene3D" id="3.40.50.1360">
    <property type="match status" value="1"/>
</dbReference>
<name>A0A9X2JR39_9RHOB</name>
<dbReference type="Proteomes" id="UP001139477">
    <property type="component" value="Unassembled WGS sequence"/>
</dbReference>
<sequence>AGGPDKVAAIAAVLRGGWLDGLITDEATAQALAALPD</sequence>
<dbReference type="Pfam" id="PF04198">
    <property type="entry name" value="Sugar-bind"/>
    <property type="match status" value="1"/>
</dbReference>
<feature type="domain" description="Sugar-binding" evidence="1">
    <location>
        <begin position="1"/>
        <end position="32"/>
    </location>
</feature>
<dbReference type="AlphaFoldDB" id="A0A9X2JR39"/>
<comment type="caution">
    <text evidence="2">The sequence shown here is derived from an EMBL/GenBank/DDBJ whole genome shotgun (WGS) entry which is preliminary data.</text>
</comment>
<proteinExistence type="predicted"/>
<protein>
    <submittedName>
        <fullName evidence="2">Sugar-binding transcriptional regulator</fullName>
    </submittedName>
</protein>
<reference evidence="2" key="1">
    <citation type="submission" date="2022-06" db="EMBL/GenBank/DDBJ databases">
        <title>Limimaricola sediminis sp. nov., isolated from an intertidal sediment.</title>
        <authorList>
            <person name="Shao X."/>
        </authorList>
    </citation>
    <scope>NUCLEOTIDE SEQUENCE</scope>
    <source>
        <strain evidence="2">ASW11-118</strain>
    </source>
</reference>
<organism evidence="2 3">
    <name type="scientific">Limimaricola litoreus</name>
    <dbReference type="NCBI Taxonomy" id="2955316"/>
    <lineage>
        <taxon>Bacteria</taxon>
        <taxon>Pseudomonadati</taxon>
        <taxon>Pseudomonadota</taxon>
        <taxon>Alphaproteobacteria</taxon>
        <taxon>Rhodobacterales</taxon>
        <taxon>Paracoccaceae</taxon>
        <taxon>Limimaricola</taxon>
    </lineage>
</organism>
<accession>A0A9X2JR39</accession>
<dbReference type="EMBL" id="JAMYXC010000257">
    <property type="protein sequence ID" value="MCP1170025.1"/>
    <property type="molecule type" value="Genomic_DNA"/>
</dbReference>
<dbReference type="GO" id="GO:0030246">
    <property type="term" value="F:carbohydrate binding"/>
    <property type="evidence" value="ECO:0007669"/>
    <property type="project" value="InterPro"/>
</dbReference>
<dbReference type="SUPFAM" id="SSF100950">
    <property type="entry name" value="NagB/RpiA/CoA transferase-like"/>
    <property type="match status" value="1"/>
</dbReference>
<evidence type="ECO:0000259" key="1">
    <source>
        <dbReference type="Pfam" id="PF04198"/>
    </source>
</evidence>
<evidence type="ECO:0000313" key="3">
    <source>
        <dbReference type="Proteomes" id="UP001139477"/>
    </source>
</evidence>